<keyword evidence="3 9" id="KW-0808">Transferase</keyword>
<comment type="similarity">
    <text evidence="2">Belongs to the bacterial sugar transferase family.</text>
</comment>
<keyword evidence="4 7" id="KW-0812">Transmembrane</keyword>
<evidence type="ECO:0000256" key="6">
    <source>
        <dbReference type="ARBA" id="ARBA00023136"/>
    </source>
</evidence>
<reference evidence="10" key="1">
    <citation type="submission" date="2019-07" db="EMBL/GenBank/DDBJ databases">
        <title>Chitinimonas sp. nov., isolated from Ny-Alesund, arctica soil.</title>
        <authorList>
            <person name="Xu Q."/>
            <person name="Peng F."/>
        </authorList>
    </citation>
    <scope>NUCLEOTIDE SEQUENCE [LARGE SCALE GENOMIC DNA]</scope>
    <source>
        <strain evidence="10">R3-44</strain>
    </source>
</reference>
<proteinExistence type="inferred from homology"/>
<evidence type="ECO:0000256" key="4">
    <source>
        <dbReference type="ARBA" id="ARBA00022692"/>
    </source>
</evidence>
<dbReference type="InterPro" id="IPR017473">
    <property type="entry name" value="Undecaprenyl-P_gluc_Ptfrase"/>
</dbReference>
<feature type="transmembrane region" description="Helical" evidence="7">
    <location>
        <begin position="27"/>
        <end position="51"/>
    </location>
</feature>
<dbReference type="NCBIfam" id="TIGR03025">
    <property type="entry name" value="EPS_sugtrans"/>
    <property type="match status" value="1"/>
</dbReference>
<dbReference type="InterPro" id="IPR003362">
    <property type="entry name" value="Bact_transf"/>
</dbReference>
<keyword evidence="5 7" id="KW-1133">Transmembrane helix</keyword>
<dbReference type="Proteomes" id="UP000317550">
    <property type="component" value="Chromosome"/>
</dbReference>
<evidence type="ECO:0000256" key="7">
    <source>
        <dbReference type="SAM" id="Phobius"/>
    </source>
</evidence>
<feature type="transmembrane region" description="Helical" evidence="7">
    <location>
        <begin position="57"/>
        <end position="74"/>
    </location>
</feature>
<dbReference type="EMBL" id="CP041730">
    <property type="protein sequence ID" value="QDQ26663.1"/>
    <property type="molecule type" value="Genomic_DNA"/>
</dbReference>
<dbReference type="SUPFAM" id="SSF51735">
    <property type="entry name" value="NAD(P)-binding Rossmann-fold domains"/>
    <property type="match status" value="1"/>
</dbReference>
<dbReference type="GO" id="GO:0089702">
    <property type="term" value="F:undecaprenyl-phosphate glucose phosphotransferase activity"/>
    <property type="evidence" value="ECO:0007669"/>
    <property type="project" value="UniProtKB-EC"/>
</dbReference>
<dbReference type="InterPro" id="IPR017475">
    <property type="entry name" value="EPS_sugar_tfrase"/>
</dbReference>
<keyword evidence="6 7" id="KW-0472">Membrane</keyword>
<feature type="transmembrane region" description="Helical" evidence="7">
    <location>
        <begin position="117"/>
        <end position="139"/>
    </location>
</feature>
<evidence type="ECO:0000256" key="3">
    <source>
        <dbReference type="ARBA" id="ARBA00022679"/>
    </source>
</evidence>
<organism evidence="9 10">
    <name type="scientific">Chitinimonas arctica</name>
    <dbReference type="NCBI Taxonomy" id="2594795"/>
    <lineage>
        <taxon>Bacteria</taxon>
        <taxon>Pseudomonadati</taxon>
        <taxon>Pseudomonadota</taxon>
        <taxon>Betaproteobacteria</taxon>
        <taxon>Neisseriales</taxon>
        <taxon>Chitinibacteraceae</taxon>
        <taxon>Chitinimonas</taxon>
    </lineage>
</organism>
<feature type="transmembrane region" description="Helical" evidence="7">
    <location>
        <begin position="288"/>
        <end position="309"/>
    </location>
</feature>
<evidence type="ECO:0000259" key="8">
    <source>
        <dbReference type="Pfam" id="PF02397"/>
    </source>
</evidence>
<feature type="transmembrane region" description="Helical" evidence="7">
    <location>
        <begin position="81"/>
        <end position="105"/>
    </location>
</feature>
<dbReference type="Gene3D" id="3.40.50.720">
    <property type="entry name" value="NAD(P)-binding Rossmann-like Domain"/>
    <property type="match status" value="1"/>
</dbReference>
<dbReference type="GO" id="GO:0009242">
    <property type="term" value="P:colanic acid biosynthetic process"/>
    <property type="evidence" value="ECO:0007669"/>
    <property type="project" value="TreeGrafter"/>
</dbReference>
<name>A0A516SEU2_9NEIS</name>
<evidence type="ECO:0000313" key="10">
    <source>
        <dbReference type="Proteomes" id="UP000317550"/>
    </source>
</evidence>
<dbReference type="AlphaFoldDB" id="A0A516SEU2"/>
<evidence type="ECO:0000256" key="5">
    <source>
        <dbReference type="ARBA" id="ARBA00022989"/>
    </source>
</evidence>
<comment type="subcellular location">
    <subcellularLocation>
        <location evidence="1">Membrane</location>
        <topology evidence="1">Multi-pass membrane protein</topology>
    </subcellularLocation>
</comment>
<dbReference type="RefSeq" id="WP_144278057.1">
    <property type="nucleotide sequence ID" value="NZ_CP041730.1"/>
</dbReference>
<dbReference type="OrthoDB" id="9808602at2"/>
<gene>
    <name evidence="9" type="ORF">FNU76_09965</name>
</gene>
<accession>A0A516SEU2</accession>
<evidence type="ECO:0000256" key="1">
    <source>
        <dbReference type="ARBA" id="ARBA00004141"/>
    </source>
</evidence>
<dbReference type="PANTHER" id="PTHR30576:SF21">
    <property type="entry name" value="UDP-GLUCOSE:UNDECAPRENYL-PHOSPHATE GLUCOSE-1-PHOSPHATE TRANSFERASE"/>
    <property type="match status" value="1"/>
</dbReference>
<dbReference type="InterPro" id="IPR036291">
    <property type="entry name" value="NAD(P)-bd_dom_sf"/>
</dbReference>
<dbReference type="NCBIfam" id="TIGR03023">
    <property type="entry name" value="WcaJ_sugtrans"/>
    <property type="match status" value="1"/>
</dbReference>
<sequence length="473" mass="52846">MSEANTARQSTLFSTLRRYTPPDSGSLLGMISSATESIVLILSLWVVAFLIEGELHSRYLVLSIIVFSITFPGSTQPPVSLFKLITDVLGSWIWTASLLLLLGFATRYFHEYPSEAIIAWLWVAPLSQIGAQLTLRLLAPHIAKLQGPPKRAIIVGMNEQGVALARRIRESQHASIELVGFFDDRCQQRLDAPTDLALLGKLSELSAFVKENRTQFIYLSLPMASQPRILQVLDDLKDTTASIYFVPDMFITDLIQSRAAAVCGMTVISVCETPFKGGNGLIKRLSDILLSLLILILISPILLIIAIAVKLDSPGSVIFKQRRYGLDGEEIVVYKFRSMKVSEDGDSVKQASRNDSRITRLGGFLRKSSLDELPQFINVLQGRMSIVGPRPHAVAHNELYRKLIKGYMIRHKVKPGITGWAQINGFRGETETLEKMQARIDFDLDYLRNWSLRFDLQIIARTVLVLANDKAAY</sequence>
<dbReference type="GO" id="GO:0016020">
    <property type="term" value="C:membrane"/>
    <property type="evidence" value="ECO:0007669"/>
    <property type="project" value="UniProtKB-SubCell"/>
</dbReference>
<dbReference type="EC" id="2.7.8.31" evidence="9"/>
<protein>
    <submittedName>
        <fullName evidence="9">Undecaprenyl-phosphate glucose phosphotransferase</fullName>
        <ecNumber evidence="9">2.7.8.31</ecNumber>
    </submittedName>
</protein>
<dbReference type="Pfam" id="PF02397">
    <property type="entry name" value="Bac_transf"/>
    <property type="match status" value="1"/>
</dbReference>
<feature type="domain" description="Bacterial sugar transferase" evidence="8">
    <location>
        <begin position="283"/>
        <end position="466"/>
    </location>
</feature>
<dbReference type="KEGG" id="cari:FNU76_09965"/>
<evidence type="ECO:0000313" key="9">
    <source>
        <dbReference type="EMBL" id="QDQ26663.1"/>
    </source>
</evidence>
<dbReference type="PANTHER" id="PTHR30576">
    <property type="entry name" value="COLANIC BIOSYNTHESIS UDP-GLUCOSE LIPID CARRIER TRANSFERASE"/>
    <property type="match status" value="1"/>
</dbReference>
<keyword evidence="10" id="KW-1185">Reference proteome</keyword>
<evidence type="ECO:0000256" key="2">
    <source>
        <dbReference type="ARBA" id="ARBA00006464"/>
    </source>
</evidence>
<dbReference type="Pfam" id="PF13727">
    <property type="entry name" value="CoA_binding_3"/>
    <property type="match status" value="1"/>
</dbReference>